<evidence type="ECO:0000256" key="4">
    <source>
        <dbReference type="ARBA" id="ARBA00022989"/>
    </source>
</evidence>
<dbReference type="Pfam" id="PF00892">
    <property type="entry name" value="EamA"/>
    <property type="match status" value="2"/>
</dbReference>
<keyword evidence="4 7" id="KW-1133">Transmembrane helix</keyword>
<dbReference type="InterPro" id="IPR037185">
    <property type="entry name" value="EmrE-like"/>
</dbReference>
<evidence type="ECO:0000256" key="7">
    <source>
        <dbReference type="SAM" id="Phobius"/>
    </source>
</evidence>
<feature type="transmembrane region" description="Helical" evidence="7">
    <location>
        <begin position="252"/>
        <end position="269"/>
    </location>
</feature>
<feature type="transmembrane region" description="Helical" evidence="7">
    <location>
        <begin position="36"/>
        <end position="56"/>
    </location>
</feature>
<gene>
    <name evidence="9" type="ORF">Q4535_02560</name>
</gene>
<evidence type="ECO:0000259" key="8">
    <source>
        <dbReference type="Pfam" id="PF00892"/>
    </source>
</evidence>
<dbReference type="PANTHER" id="PTHR32322">
    <property type="entry name" value="INNER MEMBRANE TRANSPORTER"/>
    <property type="match status" value="1"/>
</dbReference>
<protein>
    <submittedName>
        <fullName evidence="9">DMT family transporter</fullName>
    </submittedName>
</protein>
<organism evidence="9 10">
    <name type="scientific">Cobetia amphilecti</name>
    <dbReference type="NCBI Taxonomy" id="1055104"/>
    <lineage>
        <taxon>Bacteria</taxon>
        <taxon>Pseudomonadati</taxon>
        <taxon>Pseudomonadota</taxon>
        <taxon>Gammaproteobacteria</taxon>
        <taxon>Oceanospirillales</taxon>
        <taxon>Halomonadaceae</taxon>
        <taxon>Cobetia</taxon>
    </lineage>
</organism>
<comment type="subcellular location">
    <subcellularLocation>
        <location evidence="1">Membrane</location>
        <topology evidence="1">Multi-pass membrane protein</topology>
    </subcellularLocation>
</comment>
<comment type="caution">
    <text evidence="9">The sequence shown here is derived from an EMBL/GenBank/DDBJ whole genome shotgun (WGS) entry which is preliminary data.</text>
</comment>
<feature type="domain" description="EamA" evidence="8">
    <location>
        <begin position="154"/>
        <end position="290"/>
    </location>
</feature>
<reference evidence="9" key="1">
    <citation type="submission" date="2023-07" db="EMBL/GenBank/DDBJ databases">
        <title>Genome content predicts the carbon catabolic preferences of heterotrophic bacteria.</title>
        <authorList>
            <person name="Gralka M."/>
        </authorList>
    </citation>
    <scope>NUCLEOTIDE SEQUENCE</scope>
    <source>
        <strain evidence="9">C2R13</strain>
    </source>
</reference>
<dbReference type="AlphaFoldDB" id="A0AAP4TWE4"/>
<feature type="transmembrane region" description="Helical" evidence="7">
    <location>
        <begin position="275"/>
        <end position="293"/>
    </location>
</feature>
<dbReference type="SUPFAM" id="SSF103481">
    <property type="entry name" value="Multidrug resistance efflux transporter EmrE"/>
    <property type="match status" value="2"/>
</dbReference>
<feature type="transmembrane region" description="Helical" evidence="7">
    <location>
        <begin position="92"/>
        <end position="117"/>
    </location>
</feature>
<dbReference type="Proteomes" id="UP001170481">
    <property type="component" value="Unassembled WGS sequence"/>
</dbReference>
<name>A0AAP4TWE4_9GAMM</name>
<sequence length="327" mass="34393">MPRSRFSAHLAFLALGTIWGSNFLFMKWAAEWITPGQVTLLRVVAGFIPLALYAACQGVLHRAHWRHLHHFVVMALLATALYYLAFAYGSSVLLSSVAGMLSGAIPLFTFVAAALFLRNEPINARSITATLLGIIGIALIARPWQGLQADVSLAGVAAMLGGAMCVGLSFVYAKRFVMPLAIPSLALATYQTGIATLLLLAVIDLEGILALSNDGVALTGLVIGLGVLGTGVAYVLYYFIVGELGAIKASGVTYLPPVVAVIIGVLLIGEPIRGLDLLAMAIILVGVILLQSARKKQEVAPPKPDGSETEQVLPRSGGLEASNHSAR</sequence>
<dbReference type="InterPro" id="IPR000620">
    <property type="entry name" value="EamA_dom"/>
</dbReference>
<feature type="transmembrane region" description="Helical" evidence="7">
    <location>
        <begin position="180"/>
        <end position="203"/>
    </location>
</feature>
<evidence type="ECO:0000256" key="3">
    <source>
        <dbReference type="ARBA" id="ARBA00022692"/>
    </source>
</evidence>
<evidence type="ECO:0000313" key="10">
    <source>
        <dbReference type="Proteomes" id="UP001170481"/>
    </source>
</evidence>
<evidence type="ECO:0000313" key="9">
    <source>
        <dbReference type="EMBL" id="MDO6670993.1"/>
    </source>
</evidence>
<evidence type="ECO:0000256" key="1">
    <source>
        <dbReference type="ARBA" id="ARBA00004141"/>
    </source>
</evidence>
<comment type="similarity">
    <text evidence="2">Belongs to the EamA transporter family.</text>
</comment>
<feature type="domain" description="EamA" evidence="8">
    <location>
        <begin position="8"/>
        <end position="141"/>
    </location>
</feature>
<proteinExistence type="inferred from homology"/>
<feature type="region of interest" description="Disordered" evidence="6">
    <location>
        <begin position="297"/>
        <end position="327"/>
    </location>
</feature>
<feature type="transmembrane region" description="Helical" evidence="7">
    <location>
        <begin position="215"/>
        <end position="240"/>
    </location>
</feature>
<accession>A0AAP4TWE4</accession>
<dbReference type="PANTHER" id="PTHR32322:SF2">
    <property type="entry name" value="EAMA DOMAIN-CONTAINING PROTEIN"/>
    <property type="match status" value="1"/>
</dbReference>
<dbReference type="GO" id="GO:0016020">
    <property type="term" value="C:membrane"/>
    <property type="evidence" value="ECO:0007669"/>
    <property type="project" value="UniProtKB-SubCell"/>
</dbReference>
<keyword evidence="3 7" id="KW-0812">Transmembrane</keyword>
<feature type="transmembrane region" description="Helical" evidence="7">
    <location>
        <begin position="68"/>
        <end position="86"/>
    </location>
</feature>
<feature type="transmembrane region" description="Helical" evidence="7">
    <location>
        <begin position="153"/>
        <end position="173"/>
    </location>
</feature>
<dbReference type="EMBL" id="JAUORK010000002">
    <property type="protein sequence ID" value="MDO6670993.1"/>
    <property type="molecule type" value="Genomic_DNA"/>
</dbReference>
<dbReference type="RefSeq" id="WP_303592829.1">
    <property type="nucleotide sequence ID" value="NZ_JAUORK010000002.1"/>
</dbReference>
<dbReference type="InterPro" id="IPR050638">
    <property type="entry name" value="AA-Vitamin_Transporters"/>
</dbReference>
<feature type="transmembrane region" description="Helical" evidence="7">
    <location>
        <begin position="124"/>
        <end position="141"/>
    </location>
</feature>
<evidence type="ECO:0000256" key="2">
    <source>
        <dbReference type="ARBA" id="ARBA00007362"/>
    </source>
</evidence>
<evidence type="ECO:0000256" key="5">
    <source>
        <dbReference type="ARBA" id="ARBA00023136"/>
    </source>
</evidence>
<keyword evidence="5 7" id="KW-0472">Membrane</keyword>
<evidence type="ECO:0000256" key="6">
    <source>
        <dbReference type="SAM" id="MobiDB-lite"/>
    </source>
</evidence>